<evidence type="ECO:0000256" key="4">
    <source>
        <dbReference type="ARBA" id="ARBA00022475"/>
    </source>
</evidence>
<evidence type="ECO:0000259" key="11">
    <source>
        <dbReference type="PROSITE" id="PS50928"/>
    </source>
</evidence>
<keyword evidence="6 9" id="KW-0812">Transmembrane</keyword>
<dbReference type="Pfam" id="PF00528">
    <property type="entry name" value="BPD_transp_1"/>
    <property type="match status" value="1"/>
</dbReference>
<accession>A0A0C9QCW4</accession>
<feature type="transmembrane region" description="Helical" evidence="9">
    <location>
        <begin position="216"/>
        <end position="240"/>
    </location>
</feature>
<dbReference type="Proteomes" id="UP000032552">
    <property type="component" value="Unassembled WGS sequence"/>
</dbReference>
<evidence type="ECO:0000256" key="10">
    <source>
        <dbReference type="RuleBase" id="RU367050"/>
    </source>
</evidence>
<comment type="function">
    <text evidence="10">Part of the ABC transporter complex MalEFGK involved in maltose/maltodextrin import. Probably responsible for the translocation of the substrate across the membrane.</text>
</comment>
<comment type="similarity">
    <text evidence="2 10">Belongs to the binding-protein-dependent transport system permease family. MalFG subfamily.</text>
</comment>
<dbReference type="CDD" id="cd06261">
    <property type="entry name" value="TM_PBP2"/>
    <property type="match status" value="1"/>
</dbReference>
<evidence type="ECO:0000256" key="9">
    <source>
        <dbReference type="RuleBase" id="RU363032"/>
    </source>
</evidence>
<dbReference type="GO" id="GO:0015423">
    <property type="term" value="F:ABC-type maltose transporter activity"/>
    <property type="evidence" value="ECO:0007669"/>
    <property type="project" value="TreeGrafter"/>
</dbReference>
<feature type="domain" description="ABC transmembrane type-1" evidence="11">
    <location>
        <begin position="217"/>
        <end position="442"/>
    </location>
</feature>
<keyword evidence="8 9" id="KW-0472">Membrane</keyword>
<dbReference type="InterPro" id="IPR000515">
    <property type="entry name" value="MetI-like"/>
</dbReference>
<sequence>MFRRKNHLPPEATYREVWKKGDAATKASFFLMGISQLKNRQWVKGTAYLVSEVVFLLWLIFSGTSALRMLSNLGAVKTKQVVFDQAQGVYITKLPDNSVLILLFGIMALILMVAMVVLYIANLRSVRKLYVLHREQQHVPTNGEELASLLDTRLHTTLLMLPILGIIAFTVLPTIYMISMAFTNYDAHHPIGFSWSGLQSFGNVLSGDLAGTFFPVLGWTLVWAVCATVTTFFFGVLLALLIESKGIKHKAFWRTIFVIVYAVPQFVSLLMMAQFLDLQGPLNNILLGWHLIEHPINFIGASASPLVARVTVIVVNMWIGIPVSMLVSTAIIQNLPEDQIEAARIDGANAFQIFRAITFPQILFVMSPALIQQFIGNLNNFNVIYLLTGGLPMNNNYNGAGSTDLLVTWLYNLTFGQTQRYNASAVLGILIFIISATVSLIAYRRTNAFKEG</sequence>
<comment type="caution">
    <text evidence="12">The sequence shown here is derived from an EMBL/GenBank/DDBJ whole genome shotgun (WGS) entry which is preliminary data.</text>
</comment>
<evidence type="ECO:0000313" key="13">
    <source>
        <dbReference type="Proteomes" id="UP000032552"/>
    </source>
</evidence>
<evidence type="ECO:0000256" key="8">
    <source>
        <dbReference type="ARBA" id="ARBA00023136"/>
    </source>
</evidence>
<keyword evidence="3 9" id="KW-0813">Transport</keyword>
<name>A0A0C9QCW4_LACPA</name>
<organism evidence="12 13">
    <name type="scientific">Lacticaseibacillus paracasei NRIC 0644</name>
    <dbReference type="NCBI Taxonomy" id="1435038"/>
    <lineage>
        <taxon>Bacteria</taxon>
        <taxon>Bacillati</taxon>
        <taxon>Bacillota</taxon>
        <taxon>Bacilli</taxon>
        <taxon>Lactobacillales</taxon>
        <taxon>Lactobacillaceae</taxon>
        <taxon>Lacticaseibacillus</taxon>
    </lineage>
</organism>
<comment type="subcellular location">
    <subcellularLocation>
        <location evidence="1 9">Cell membrane</location>
        <topology evidence="1 9">Multi-pass membrane protein</topology>
    </subcellularLocation>
</comment>
<reference evidence="13" key="1">
    <citation type="submission" date="2014-05" db="EMBL/GenBank/DDBJ databases">
        <title>Whole genome sequencing of Lactobacillus casei NRIC0644.</title>
        <authorList>
            <person name="Atarashi H."/>
            <person name="Yoshida Y."/>
            <person name="Fujimura S."/>
            <person name="Tanaka N."/>
            <person name="Shiwa Y."/>
            <person name="Yoshikawa H."/>
            <person name="Okada S."/>
            <person name="Nakagawa J."/>
        </authorList>
    </citation>
    <scope>NUCLEOTIDE SEQUENCE [LARGE SCALE GENOMIC DNA]</scope>
    <source>
        <strain evidence="13">NRIC0644</strain>
    </source>
</reference>
<evidence type="ECO:0000313" key="12">
    <source>
        <dbReference type="EMBL" id="GAN36508.1"/>
    </source>
</evidence>
<dbReference type="EMBL" id="BAYM01000080">
    <property type="protein sequence ID" value="GAN36508.1"/>
    <property type="molecule type" value="Genomic_DNA"/>
</dbReference>
<feature type="transmembrane region" description="Helical" evidence="9">
    <location>
        <begin position="421"/>
        <end position="443"/>
    </location>
</feature>
<evidence type="ECO:0000256" key="1">
    <source>
        <dbReference type="ARBA" id="ARBA00004651"/>
    </source>
</evidence>
<dbReference type="Gene3D" id="1.10.3720.10">
    <property type="entry name" value="MetI-like"/>
    <property type="match status" value="1"/>
</dbReference>
<dbReference type="InterPro" id="IPR035906">
    <property type="entry name" value="MetI-like_sf"/>
</dbReference>
<protein>
    <recommendedName>
        <fullName evidence="10">Maltose/maltodextrin transport system permease protein</fullName>
    </recommendedName>
</protein>
<dbReference type="SUPFAM" id="SSF161098">
    <property type="entry name" value="MetI-like"/>
    <property type="match status" value="1"/>
</dbReference>
<feature type="transmembrane region" description="Helical" evidence="9">
    <location>
        <begin position="158"/>
        <end position="178"/>
    </location>
</feature>
<proteinExistence type="inferred from homology"/>
<feature type="transmembrane region" description="Helical" evidence="9">
    <location>
        <begin position="252"/>
        <end position="276"/>
    </location>
</feature>
<evidence type="ECO:0000256" key="7">
    <source>
        <dbReference type="ARBA" id="ARBA00022989"/>
    </source>
</evidence>
<evidence type="ECO:0000256" key="5">
    <source>
        <dbReference type="ARBA" id="ARBA00022597"/>
    </source>
</evidence>
<dbReference type="GO" id="GO:0042956">
    <property type="term" value="P:maltodextrin transmembrane transport"/>
    <property type="evidence" value="ECO:0007669"/>
    <property type="project" value="TreeGrafter"/>
</dbReference>
<feature type="transmembrane region" description="Helical" evidence="9">
    <location>
        <begin position="42"/>
        <end position="61"/>
    </location>
</feature>
<dbReference type="PANTHER" id="PTHR47314:SF1">
    <property type="entry name" value="MALTOSE_MALTODEXTRIN TRANSPORT SYSTEM PERMEASE PROTEIN MALF"/>
    <property type="match status" value="1"/>
</dbReference>
<evidence type="ECO:0000256" key="2">
    <source>
        <dbReference type="ARBA" id="ARBA00009047"/>
    </source>
</evidence>
<dbReference type="AlphaFoldDB" id="A0A0C9QCW4"/>
<keyword evidence="7 9" id="KW-1133">Transmembrane helix</keyword>
<dbReference type="GO" id="GO:1990060">
    <property type="term" value="C:maltose transport complex"/>
    <property type="evidence" value="ECO:0007669"/>
    <property type="project" value="TreeGrafter"/>
</dbReference>
<evidence type="ECO:0000256" key="3">
    <source>
        <dbReference type="ARBA" id="ARBA00022448"/>
    </source>
</evidence>
<feature type="transmembrane region" description="Helical" evidence="9">
    <location>
        <begin position="99"/>
        <end position="121"/>
    </location>
</feature>
<dbReference type="PROSITE" id="PS50928">
    <property type="entry name" value="ABC_TM1"/>
    <property type="match status" value="1"/>
</dbReference>
<feature type="transmembrane region" description="Helical" evidence="9">
    <location>
        <begin position="306"/>
        <end position="332"/>
    </location>
</feature>
<keyword evidence="5 10" id="KW-0762">Sugar transport</keyword>
<feature type="transmembrane region" description="Helical" evidence="9">
    <location>
        <begin position="353"/>
        <end position="375"/>
    </location>
</feature>
<evidence type="ECO:0000256" key="6">
    <source>
        <dbReference type="ARBA" id="ARBA00022692"/>
    </source>
</evidence>
<dbReference type="PANTHER" id="PTHR47314">
    <property type="entry name" value="MALTOSE/MALTODEXTRIN TRANSPORT SYSTEM PERMEASE PROTEIN MALF"/>
    <property type="match status" value="1"/>
</dbReference>
<gene>
    <name evidence="12" type="ORF">LC0644_1097</name>
</gene>
<dbReference type="RefSeq" id="WP_045624846.1">
    <property type="nucleotide sequence ID" value="NZ_BAYM01000080.1"/>
</dbReference>
<keyword evidence="4 10" id="KW-1003">Cell membrane</keyword>